<dbReference type="Gene3D" id="2.160.20.10">
    <property type="entry name" value="Single-stranded right-handed beta-helix, Pectin lyase-like"/>
    <property type="match status" value="1"/>
</dbReference>
<sequence>MRTMKYFKYIVFSLLFGASFISCQEEEDLGSAPRLFRPVTTLEVRNNNIIATWDNIKGATSYELTLYKSTGKKAEDGTELVEKYVETITVASSPYTFEGIGWDEKYGLEIKSIGNNVESDIYKTSLMSVTYPTKLSETRTTDIAVLVAWREGGNEITALSIVPDSGGEPILQQITSGEYASGKKVVDGLSPDKSYKVFAYSGEEQTVNTYEGRLSFKTKQSENFDERYGEGNYLDLRSENSKSILVSETIIEKMNNTEGLALILKGGFEYELDGSKSIFKNSITYVTGLSLEGNAIIVQSAAMRSDATTIAKIAFENIDFISSDTKTTPVSEVTGSSTVWTKQVYNLNNASSTVNELSFKNCRIEGYRAIVRLQNASDGVKKVLFDGCTINGVGDQGVVTTNNVKSTMDEIEFKNSTITNVVLLADFRASANKPSLTISDCTFCYAPIEATNNANNPLLRLLTNPVDLSVTNTIFGPSMATATGENTANILTYTAGTRGSVSLNASAVSVGVTNSFKTNFIWTSISNRTYPLEDLTSLTIDETGLFTDPAKGNFKIKYSSFEGAKTAGALQWRME</sequence>
<reference evidence="1" key="1">
    <citation type="submission" date="2019-03" db="EMBL/GenBank/DDBJ databases">
        <title>Single cell metagenomics reveals metabolic interactions within the superorganism composed of flagellate Streblomastix strix and complex community of Bacteroidetes bacteria on its surface.</title>
        <authorList>
            <person name="Treitli S.C."/>
            <person name="Kolisko M."/>
            <person name="Husnik F."/>
            <person name="Keeling P."/>
            <person name="Hampl V."/>
        </authorList>
    </citation>
    <scope>NUCLEOTIDE SEQUENCE</scope>
    <source>
        <strain evidence="1">STM</strain>
    </source>
</reference>
<accession>A0A5J4T2J9</accession>
<dbReference type="InterPro" id="IPR012334">
    <property type="entry name" value="Pectin_lyas_fold"/>
</dbReference>
<dbReference type="PROSITE" id="PS51257">
    <property type="entry name" value="PROKAR_LIPOPROTEIN"/>
    <property type="match status" value="1"/>
</dbReference>
<gene>
    <name evidence="1" type="ORF">EZS27_000951</name>
</gene>
<protein>
    <submittedName>
        <fullName evidence="1">Uncharacterized protein</fullName>
    </submittedName>
</protein>
<name>A0A5J4T2J9_9ZZZZ</name>
<proteinExistence type="predicted"/>
<evidence type="ECO:0000313" key="1">
    <source>
        <dbReference type="EMBL" id="KAA6351680.1"/>
    </source>
</evidence>
<dbReference type="EMBL" id="SNRY01000010">
    <property type="protein sequence ID" value="KAA6351680.1"/>
    <property type="molecule type" value="Genomic_DNA"/>
</dbReference>
<comment type="caution">
    <text evidence="1">The sequence shown here is derived from an EMBL/GenBank/DDBJ whole genome shotgun (WGS) entry which is preliminary data.</text>
</comment>
<organism evidence="1">
    <name type="scientific">termite gut metagenome</name>
    <dbReference type="NCBI Taxonomy" id="433724"/>
    <lineage>
        <taxon>unclassified sequences</taxon>
        <taxon>metagenomes</taxon>
        <taxon>organismal metagenomes</taxon>
    </lineage>
</organism>
<dbReference type="AlphaFoldDB" id="A0A5J4T2J9"/>